<sequence>MPRSEEAEWWTNAVYAAVQEIPPGQVTTYGYIAFLLGEPQRGRQVGMSLKALPAPESGLHFTSQSVPWQRVINAKGMISHREPGGATRQADALRLEGVEVTIDNMGEMHVSFPQYGWFPKRLPSEEVDDGLKLD</sequence>
<dbReference type="InterPro" id="IPR036217">
    <property type="entry name" value="MethylDNA_cys_MeTrfase_DNAb"/>
</dbReference>
<dbReference type="InterPro" id="IPR052520">
    <property type="entry name" value="ATL_DNA_repair"/>
</dbReference>
<dbReference type="Proteomes" id="UP001141434">
    <property type="component" value="Unassembled WGS sequence"/>
</dbReference>
<evidence type="ECO:0000313" key="3">
    <source>
        <dbReference type="EMBL" id="KAJ5101321.1"/>
    </source>
</evidence>
<dbReference type="PANTHER" id="PTHR42942">
    <property type="entry name" value="6-O-METHYLGUANINE DNA METHYLTRANSFERASE"/>
    <property type="match status" value="1"/>
</dbReference>
<proteinExistence type="predicted"/>
<evidence type="ECO:0000313" key="4">
    <source>
        <dbReference type="Proteomes" id="UP001141434"/>
    </source>
</evidence>
<dbReference type="PANTHER" id="PTHR42942:SF1">
    <property type="entry name" value="ALKYLTRANSFERASE-LIKE PROTEIN 1"/>
    <property type="match status" value="1"/>
</dbReference>
<dbReference type="CDD" id="cd06445">
    <property type="entry name" value="ATase"/>
    <property type="match status" value="1"/>
</dbReference>
<feature type="domain" description="Methylated-DNA-[protein]-cysteine S-methyltransferase DNA binding" evidence="2">
    <location>
        <begin position="11"/>
        <end position="98"/>
    </location>
</feature>
<reference evidence="3" key="2">
    <citation type="journal article" date="2023" name="IMA Fungus">
        <title>Comparative genomic study of the Penicillium genus elucidates a diverse pangenome and 15 lateral gene transfer events.</title>
        <authorList>
            <person name="Petersen C."/>
            <person name="Sorensen T."/>
            <person name="Nielsen M.R."/>
            <person name="Sondergaard T.E."/>
            <person name="Sorensen J.L."/>
            <person name="Fitzpatrick D.A."/>
            <person name="Frisvad J.C."/>
            <person name="Nielsen K.L."/>
        </authorList>
    </citation>
    <scope>NUCLEOTIDE SEQUENCE</scope>
    <source>
        <strain evidence="3">IBT 34128</strain>
    </source>
</reference>
<dbReference type="GO" id="GO:0006281">
    <property type="term" value="P:DNA repair"/>
    <property type="evidence" value="ECO:0007669"/>
    <property type="project" value="InterPro"/>
</dbReference>
<dbReference type="AlphaFoldDB" id="A0A9W9FJE6"/>
<keyword evidence="4" id="KW-1185">Reference proteome</keyword>
<reference evidence="3" key="1">
    <citation type="submission" date="2022-11" db="EMBL/GenBank/DDBJ databases">
        <authorList>
            <person name="Petersen C."/>
        </authorList>
    </citation>
    <scope>NUCLEOTIDE SEQUENCE</scope>
    <source>
        <strain evidence="3">IBT 34128</strain>
    </source>
</reference>
<dbReference type="InterPro" id="IPR014048">
    <property type="entry name" value="MethylDNA_cys_MeTrfase_DNA-bd"/>
</dbReference>
<protein>
    <recommendedName>
        <fullName evidence="2">Methylated-DNA-[protein]-cysteine S-methyltransferase DNA binding domain-containing protein</fullName>
    </recommendedName>
</protein>
<name>A0A9W9FJE6_9EURO</name>
<organism evidence="3 4">
    <name type="scientific">Penicillium alfredii</name>
    <dbReference type="NCBI Taxonomy" id="1506179"/>
    <lineage>
        <taxon>Eukaryota</taxon>
        <taxon>Fungi</taxon>
        <taxon>Dikarya</taxon>
        <taxon>Ascomycota</taxon>
        <taxon>Pezizomycotina</taxon>
        <taxon>Eurotiomycetes</taxon>
        <taxon>Eurotiomycetidae</taxon>
        <taxon>Eurotiales</taxon>
        <taxon>Aspergillaceae</taxon>
        <taxon>Penicillium</taxon>
    </lineage>
</organism>
<keyword evidence="1" id="KW-0227">DNA damage</keyword>
<dbReference type="EMBL" id="JAPMSZ010000005">
    <property type="protein sequence ID" value="KAJ5101321.1"/>
    <property type="molecule type" value="Genomic_DNA"/>
</dbReference>
<comment type="caution">
    <text evidence="3">The sequence shown here is derived from an EMBL/GenBank/DDBJ whole genome shotgun (WGS) entry which is preliminary data.</text>
</comment>
<evidence type="ECO:0000259" key="2">
    <source>
        <dbReference type="Pfam" id="PF01035"/>
    </source>
</evidence>
<dbReference type="InterPro" id="IPR036388">
    <property type="entry name" value="WH-like_DNA-bd_sf"/>
</dbReference>
<gene>
    <name evidence="3" type="ORF">NUU61_003543</name>
</gene>
<accession>A0A9W9FJE6</accession>
<dbReference type="Gene3D" id="1.10.10.10">
    <property type="entry name" value="Winged helix-like DNA-binding domain superfamily/Winged helix DNA-binding domain"/>
    <property type="match status" value="1"/>
</dbReference>
<dbReference type="Pfam" id="PF01035">
    <property type="entry name" value="DNA_binding_1"/>
    <property type="match status" value="1"/>
</dbReference>
<dbReference type="RefSeq" id="XP_056512152.1">
    <property type="nucleotide sequence ID" value="XM_056654125.1"/>
</dbReference>
<dbReference type="OrthoDB" id="2548197at2759"/>
<dbReference type="GO" id="GO:0003824">
    <property type="term" value="F:catalytic activity"/>
    <property type="evidence" value="ECO:0007669"/>
    <property type="project" value="InterPro"/>
</dbReference>
<dbReference type="SUPFAM" id="SSF46767">
    <property type="entry name" value="Methylated DNA-protein cysteine methyltransferase, C-terminal domain"/>
    <property type="match status" value="1"/>
</dbReference>
<dbReference type="GeneID" id="81393293"/>
<evidence type="ECO:0000256" key="1">
    <source>
        <dbReference type="ARBA" id="ARBA00022763"/>
    </source>
</evidence>